<dbReference type="EMBL" id="JACRWE010000001">
    <property type="protein sequence ID" value="MBC5995136.1"/>
    <property type="molecule type" value="Genomic_DNA"/>
</dbReference>
<protein>
    <submittedName>
        <fullName evidence="5">PucR family transcriptional regulator ligand-binding domain-containing protein</fullName>
    </submittedName>
</protein>
<evidence type="ECO:0000259" key="2">
    <source>
        <dbReference type="Pfam" id="PF07905"/>
    </source>
</evidence>
<evidence type="ECO:0000259" key="4">
    <source>
        <dbReference type="Pfam" id="PF17853"/>
    </source>
</evidence>
<comment type="caution">
    <text evidence="5">The sequence shown here is derived from an EMBL/GenBank/DDBJ whole genome shotgun (WGS) entry which is preliminary data.</text>
</comment>
<organism evidence="5 6">
    <name type="scientific">Romboutsia faecis</name>
    <dbReference type="NCBI Taxonomy" id="2764597"/>
    <lineage>
        <taxon>Bacteria</taxon>
        <taxon>Bacillati</taxon>
        <taxon>Bacillota</taxon>
        <taxon>Clostridia</taxon>
        <taxon>Peptostreptococcales</taxon>
        <taxon>Peptostreptococcaceae</taxon>
        <taxon>Romboutsia</taxon>
    </lineage>
</organism>
<evidence type="ECO:0000256" key="1">
    <source>
        <dbReference type="ARBA" id="ARBA00006754"/>
    </source>
</evidence>
<evidence type="ECO:0000259" key="3">
    <source>
        <dbReference type="Pfam" id="PF13556"/>
    </source>
</evidence>
<feature type="domain" description="Purine catabolism PurC-like" evidence="2">
    <location>
        <begin position="15"/>
        <end position="121"/>
    </location>
</feature>
<feature type="domain" description="PucR C-terminal helix-turn-helix" evidence="3">
    <location>
        <begin position="328"/>
        <end position="384"/>
    </location>
</feature>
<reference evidence="5 6" key="1">
    <citation type="submission" date="2020-08" db="EMBL/GenBank/DDBJ databases">
        <authorList>
            <person name="Liu C."/>
            <person name="Sun Q."/>
        </authorList>
    </citation>
    <scope>NUCLEOTIDE SEQUENCE [LARGE SCALE GENOMIC DNA]</scope>
    <source>
        <strain evidence="5 6">NSJ-18</strain>
    </source>
</reference>
<dbReference type="Gene3D" id="1.10.10.2840">
    <property type="entry name" value="PucR C-terminal helix-turn-helix domain"/>
    <property type="match status" value="1"/>
</dbReference>
<dbReference type="Pfam" id="PF17853">
    <property type="entry name" value="GGDEF_2"/>
    <property type="match status" value="1"/>
</dbReference>
<dbReference type="Pfam" id="PF13556">
    <property type="entry name" value="HTH_30"/>
    <property type="match status" value="1"/>
</dbReference>
<dbReference type="InterPro" id="IPR012914">
    <property type="entry name" value="PucR_dom"/>
</dbReference>
<comment type="similarity">
    <text evidence="1">Belongs to the CdaR family.</text>
</comment>
<dbReference type="InterPro" id="IPR025736">
    <property type="entry name" value="PucR_C-HTH_dom"/>
</dbReference>
<evidence type="ECO:0000313" key="5">
    <source>
        <dbReference type="EMBL" id="MBC5995136.1"/>
    </source>
</evidence>
<dbReference type="InterPro" id="IPR051448">
    <property type="entry name" value="CdaR-like_regulators"/>
</dbReference>
<accession>A0ABR7JKI9</accession>
<dbReference type="PANTHER" id="PTHR33744:SF1">
    <property type="entry name" value="DNA-BINDING TRANSCRIPTIONAL ACTIVATOR ADER"/>
    <property type="match status" value="1"/>
</dbReference>
<dbReference type="InterPro" id="IPR041522">
    <property type="entry name" value="CdaR_GGDEF"/>
</dbReference>
<gene>
    <name evidence="5" type="ORF">H8923_00040</name>
</gene>
<proteinExistence type="inferred from homology"/>
<keyword evidence="6" id="KW-1185">Reference proteome</keyword>
<evidence type="ECO:0000313" key="6">
    <source>
        <dbReference type="Proteomes" id="UP000609849"/>
    </source>
</evidence>
<feature type="domain" description="CdaR GGDEF-like" evidence="4">
    <location>
        <begin position="156"/>
        <end position="273"/>
    </location>
</feature>
<dbReference type="InterPro" id="IPR042070">
    <property type="entry name" value="PucR_C-HTH_sf"/>
</dbReference>
<dbReference type="RefSeq" id="WP_172976759.1">
    <property type="nucleotide sequence ID" value="NZ_JACRWE010000001.1"/>
</dbReference>
<sequence length="389" mass="45622">MSVALMYLYRDIKKHGVKLIAGEKGLKNKVRWTHIVESEEIATFLQGQEIVFTTGIAIKNQSDLFNLIKTTKEQNSSGIIINTGKYIENISQDILDYCNENEYPLFLMPWGIRIAEIMKDLTITILESEKTYLEISNAIKDAIFLPTYEELYINTLEKAGFKSSWRYILTIIEVDYKNINTEDTEYFITKIKQYIEDELNYIRSNFFCVEVGQSIIILFLNKSDSEIDKILKKLYINLEKKFESMNFYVGIGKHTSSIEKLYKGYEEARNVAKINRLLRNNNVHIRYSELGLYRLLLGIENKDIMKEFHDETIGDLEVYDEVNNTDYVELLINYFENNCKVNETANSLYIHRNTVNYKINKIEEILDLNLSDIGDRSKIYLSLMIRYLI</sequence>
<dbReference type="PANTHER" id="PTHR33744">
    <property type="entry name" value="CARBOHYDRATE DIACID REGULATOR"/>
    <property type="match status" value="1"/>
</dbReference>
<dbReference type="Proteomes" id="UP000609849">
    <property type="component" value="Unassembled WGS sequence"/>
</dbReference>
<name>A0ABR7JKI9_9FIRM</name>
<dbReference type="Pfam" id="PF07905">
    <property type="entry name" value="PucR"/>
    <property type="match status" value="1"/>
</dbReference>